<sequence length="111" mass="11849">MVSNQAHIDYGAMQHLVSLTESSQRDQNGASVAHSQRNSETVQGGLLGSPQVAAFSVGQNRDDQWRKVADHNQLLVDNNNQLLSTYQGGQDAAQSVLAAPDYGTASVINPT</sequence>
<dbReference type="EMBL" id="FNOK01000038">
    <property type="protein sequence ID" value="SDY88488.1"/>
    <property type="molecule type" value="Genomic_DNA"/>
</dbReference>
<protein>
    <submittedName>
        <fullName evidence="2">Uncharacterized protein</fullName>
    </submittedName>
</protein>
<proteinExistence type="predicted"/>
<feature type="compositionally biased region" description="Polar residues" evidence="1">
    <location>
        <begin position="19"/>
        <end position="42"/>
    </location>
</feature>
<evidence type="ECO:0000256" key="1">
    <source>
        <dbReference type="SAM" id="MobiDB-lite"/>
    </source>
</evidence>
<keyword evidence="3" id="KW-1185">Reference proteome</keyword>
<name>A0A1H3NI35_9PSEU</name>
<dbReference type="Proteomes" id="UP000199529">
    <property type="component" value="Unassembled WGS sequence"/>
</dbReference>
<evidence type="ECO:0000313" key="3">
    <source>
        <dbReference type="Proteomes" id="UP000199529"/>
    </source>
</evidence>
<dbReference type="OrthoDB" id="9836443at2"/>
<dbReference type="AlphaFoldDB" id="A0A1H3NI35"/>
<dbReference type="RefSeq" id="WP_093272367.1">
    <property type="nucleotide sequence ID" value="NZ_FNOK01000038.1"/>
</dbReference>
<dbReference type="STRING" id="418495.SAMN05216215_10384"/>
<organism evidence="2 3">
    <name type="scientific">Saccharopolyspora shandongensis</name>
    <dbReference type="NCBI Taxonomy" id="418495"/>
    <lineage>
        <taxon>Bacteria</taxon>
        <taxon>Bacillati</taxon>
        <taxon>Actinomycetota</taxon>
        <taxon>Actinomycetes</taxon>
        <taxon>Pseudonocardiales</taxon>
        <taxon>Pseudonocardiaceae</taxon>
        <taxon>Saccharopolyspora</taxon>
    </lineage>
</organism>
<feature type="region of interest" description="Disordered" evidence="1">
    <location>
        <begin position="19"/>
        <end position="45"/>
    </location>
</feature>
<evidence type="ECO:0000313" key="2">
    <source>
        <dbReference type="EMBL" id="SDY88488.1"/>
    </source>
</evidence>
<accession>A0A1H3NI35</accession>
<gene>
    <name evidence="2" type="ORF">SAMN05216215_10384</name>
</gene>
<reference evidence="3" key="1">
    <citation type="submission" date="2016-10" db="EMBL/GenBank/DDBJ databases">
        <authorList>
            <person name="Varghese N."/>
            <person name="Submissions S."/>
        </authorList>
    </citation>
    <scope>NUCLEOTIDE SEQUENCE [LARGE SCALE GENOMIC DNA]</scope>
    <source>
        <strain evidence="3">CGMCC 4.3530</strain>
    </source>
</reference>